<evidence type="ECO:0000256" key="1">
    <source>
        <dbReference type="SAM" id="MobiDB-lite"/>
    </source>
</evidence>
<feature type="region of interest" description="Disordered" evidence="1">
    <location>
        <begin position="524"/>
        <end position="544"/>
    </location>
</feature>
<evidence type="ECO:0000313" key="3">
    <source>
        <dbReference type="Proteomes" id="UP001222932"/>
    </source>
</evidence>
<organism evidence="2 3">
    <name type="scientific">Cutaneotrichosporon spelunceum</name>
    <dbReference type="NCBI Taxonomy" id="1672016"/>
    <lineage>
        <taxon>Eukaryota</taxon>
        <taxon>Fungi</taxon>
        <taxon>Dikarya</taxon>
        <taxon>Basidiomycota</taxon>
        <taxon>Agaricomycotina</taxon>
        <taxon>Tremellomycetes</taxon>
        <taxon>Trichosporonales</taxon>
        <taxon>Trichosporonaceae</taxon>
        <taxon>Cutaneotrichosporon</taxon>
    </lineage>
</organism>
<feature type="region of interest" description="Disordered" evidence="1">
    <location>
        <begin position="371"/>
        <end position="449"/>
    </location>
</feature>
<feature type="compositionally biased region" description="Pro residues" evidence="1">
    <location>
        <begin position="391"/>
        <end position="401"/>
    </location>
</feature>
<accession>A0AAD3TPC1</accession>
<feature type="region of interest" description="Disordered" evidence="1">
    <location>
        <begin position="1"/>
        <end position="34"/>
    </location>
</feature>
<feature type="compositionally biased region" description="Basic and acidic residues" evidence="1">
    <location>
        <begin position="203"/>
        <end position="216"/>
    </location>
</feature>
<sequence>MTGRYPASLSRKPAQQRPPRTVSPASSSIDDEVPAAPLPELASLEILLRQAGYKETRVFTPEAERRRPRLKTLLDDDESAELAEMYAAMGLDPRGSIQVRHLTRPNEPLRSSSSVLRNVALQDATALLNEVRKRRLAAGPGQELPDAADVFWRPEILDRAAAEAMGRHIATISPPSRNSTDGVGLGLAQQGRGVRKAKSNFELVRKPPRSPEKEDIPPEYYSLHRQGQPPTAPAHTTAFQCEVPPSIAAMFSPPTFSSPQPDEPHFVDDAFGWGQLPDDYESQEADDSFAEAYGSGDSDSDSVVSRTSVRSSPSIGPVGAESPPLLDTEQLLRDLVMGSVPAIETDGESAAESDEIALAQAEAAAIGQRILASTVEYDDDESEDEFDPNSSPTPNPKPAGPVPVFSVTSPSPPSHRPKMPMPASPSPARRAGLAKRAPAVRAAPPIRTPRKIISREASLAEAMSESVISPPRLAKPLMLPASPLRASKSVPALSKRKSVGPFAITPAVTAAPSVQRVAPVLCDSSSNDAEDLPPLPIPPMNDDEPTTSIGYMALKARKSLSALRASFWAAPPEKPLPLPSASTLTAPILAPRLDWSAQGAQFAGWGSDQNEKQHKSRGSVESSSSIGTMHEIDPFDDSCPIDYSKSFFYKPATPPRRFGTAPSRLGMLNKRASVKSLRRALQIPVAAPPVPRVPSKYLSVSNATLGGARSPPRPQPPVIRVHSPGAIEEGRPPRALSLTGEEWEGREVVRNWGKGVRRRRSRRLPRPVNPFSDICQ</sequence>
<comment type="caution">
    <text evidence="2">The sequence shown here is derived from an EMBL/GenBank/DDBJ whole genome shotgun (WGS) entry which is preliminary data.</text>
</comment>
<feature type="compositionally biased region" description="Pro residues" evidence="1">
    <location>
        <begin position="410"/>
        <end position="425"/>
    </location>
</feature>
<dbReference type="AlphaFoldDB" id="A0AAD3TPC1"/>
<reference evidence="2" key="2">
    <citation type="submission" date="2023-06" db="EMBL/GenBank/DDBJ databases">
        <authorList>
            <person name="Kobayashi Y."/>
            <person name="Kayamori A."/>
            <person name="Aoki K."/>
            <person name="Shiwa Y."/>
            <person name="Fujita N."/>
            <person name="Sugita T."/>
            <person name="Iwasaki W."/>
            <person name="Tanaka N."/>
            <person name="Takashima M."/>
        </authorList>
    </citation>
    <scope>NUCLEOTIDE SEQUENCE</scope>
    <source>
        <strain evidence="2">HIS016</strain>
    </source>
</reference>
<feature type="compositionally biased region" description="Low complexity" evidence="1">
    <location>
        <begin position="426"/>
        <end position="445"/>
    </location>
</feature>
<name>A0AAD3TPC1_9TREE</name>
<feature type="region of interest" description="Disordered" evidence="1">
    <location>
        <begin position="248"/>
        <end position="327"/>
    </location>
</feature>
<feature type="compositionally biased region" description="Acidic residues" evidence="1">
    <location>
        <begin position="278"/>
        <end position="289"/>
    </location>
</feature>
<keyword evidence="3" id="KW-1185">Reference proteome</keyword>
<proteinExistence type="predicted"/>
<feature type="region of interest" description="Disordered" evidence="1">
    <location>
        <begin position="604"/>
        <end position="629"/>
    </location>
</feature>
<protein>
    <submittedName>
        <fullName evidence="2">Uncharacterized protein</fullName>
    </submittedName>
</protein>
<dbReference type="EMBL" id="BTCM01000001">
    <property type="protein sequence ID" value="GMK54523.1"/>
    <property type="molecule type" value="Genomic_DNA"/>
</dbReference>
<gene>
    <name evidence="2" type="ORF">CspeluHIS016_0111090</name>
</gene>
<feature type="region of interest" description="Disordered" evidence="1">
    <location>
        <begin position="203"/>
        <end position="236"/>
    </location>
</feature>
<evidence type="ECO:0000313" key="2">
    <source>
        <dbReference type="EMBL" id="GMK54523.1"/>
    </source>
</evidence>
<feature type="compositionally biased region" description="Low complexity" evidence="1">
    <location>
        <begin position="294"/>
        <end position="314"/>
    </location>
</feature>
<dbReference type="Proteomes" id="UP001222932">
    <property type="component" value="Unassembled WGS sequence"/>
</dbReference>
<reference evidence="2" key="1">
    <citation type="journal article" date="2023" name="BMC Genomics">
        <title>Chromosome-level genome assemblies of Cutaneotrichosporon spp. (Trichosporonales, Basidiomycota) reveal imbalanced evolution between nucleotide sequences and chromosome synteny.</title>
        <authorList>
            <person name="Kobayashi Y."/>
            <person name="Kayamori A."/>
            <person name="Aoki K."/>
            <person name="Shiwa Y."/>
            <person name="Matsutani M."/>
            <person name="Fujita N."/>
            <person name="Sugita T."/>
            <person name="Iwasaki W."/>
            <person name="Tanaka N."/>
            <person name="Takashima M."/>
        </authorList>
    </citation>
    <scope>NUCLEOTIDE SEQUENCE</scope>
    <source>
        <strain evidence="2">HIS016</strain>
    </source>
</reference>
<feature type="compositionally biased region" description="Acidic residues" evidence="1">
    <location>
        <begin position="376"/>
        <end position="387"/>
    </location>
</feature>